<dbReference type="InterPro" id="IPR029063">
    <property type="entry name" value="SAM-dependent_MTases_sf"/>
</dbReference>
<keyword evidence="3" id="KW-0489">Methyltransferase</keyword>
<comment type="caution">
    <text evidence="3">The sequence shown here is derived from an EMBL/GenBank/DDBJ whole genome shotgun (WGS) entry which is preliminary data.</text>
</comment>
<dbReference type="GO" id="GO:0008168">
    <property type="term" value="F:methyltransferase activity"/>
    <property type="evidence" value="ECO:0007669"/>
    <property type="project" value="UniProtKB-KW"/>
</dbReference>
<evidence type="ECO:0000256" key="2">
    <source>
        <dbReference type="SAM" id="MobiDB-lite"/>
    </source>
</evidence>
<dbReference type="CDD" id="cd02440">
    <property type="entry name" value="AdoMet_MTases"/>
    <property type="match status" value="1"/>
</dbReference>
<comment type="similarity">
    <text evidence="1">Belongs to the methyltransferase superfamily. LaeA methyltransferase family.</text>
</comment>
<dbReference type="Gene3D" id="3.40.50.150">
    <property type="entry name" value="Vaccinia Virus protein VP39"/>
    <property type="match status" value="1"/>
</dbReference>
<dbReference type="PANTHER" id="PTHR43591:SF10">
    <property type="entry name" value="ABC TRANSMEMBRANE TYPE-1 DOMAIN-CONTAINING PROTEIN-RELATED"/>
    <property type="match status" value="1"/>
</dbReference>
<dbReference type="OrthoDB" id="2013972at2759"/>
<evidence type="ECO:0000313" key="4">
    <source>
        <dbReference type="Proteomes" id="UP000813385"/>
    </source>
</evidence>
<feature type="compositionally biased region" description="Acidic residues" evidence="2">
    <location>
        <begin position="15"/>
        <end position="26"/>
    </location>
</feature>
<evidence type="ECO:0000256" key="1">
    <source>
        <dbReference type="ARBA" id="ARBA00038158"/>
    </source>
</evidence>
<dbReference type="AlphaFoldDB" id="A0A8K0TMV2"/>
<organism evidence="3 4">
    <name type="scientific">Plectosphaerella cucumerina</name>
    <dbReference type="NCBI Taxonomy" id="40658"/>
    <lineage>
        <taxon>Eukaryota</taxon>
        <taxon>Fungi</taxon>
        <taxon>Dikarya</taxon>
        <taxon>Ascomycota</taxon>
        <taxon>Pezizomycotina</taxon>
        <taxon>Sordariomycetes</taxon>
        <taxon>Hypocreomycetidae</taxon>
        <taxon>Glomerellales</taxon>
        <taxon>Plectosphaerellaceae</taxon>
        <taxon>Plectosphaerella</taxon>
    </lineage>
</organism>
<dbReference type="Pfam" id="PF13489">
    <property type="entry name" value="Methyltransf_23"/>
    <property type="match status" value="1"/>
</dbReference>
<accession>A0A8K0TMV2</accession>
<feature type="compositionally biased region" description="Low complexity" evidence="2">
    <location>
        <begin position="1"/>
        <end position="14"/>
    </location>
</feature>
<evidence type="ECO:0000313" key="3">
    <source>
        <dbReference type="EMBL" id="KAH7368080.1"/>
    </source>
</evidence>
<dbReference type="GO" id="GO:0032259">
    <property type="term" value="P:methylation"/>
    <property type="evidence" value="ECO:0007669"/>
    <property type="project" value="UniProtKB-KW"/>
</dbReference>
<protein>
    <submittedName>
        <fullName evidence="3">S-adenosyl-L-methionine-dependent methyltransferase</fullName>
    </submittedName>
</protein>
<keyword evidence="4" id="KW-1185">Reference proteome</keyword>
<name>A0A8K0TMV2_9PEZI</name>
<sequence>MSNASAPAAATEPETTPDADDADEGIDVLPGQHWANLQQNDDGGDVDSMLEAEMQSTTSLRASILQYRNIAGRTYHADVGEAMYWGPNDYRAQEGLDIHHHTCLLLLDQKLYLSPLSEGIQKVLDIGTGTGIWAIDFADEVSSAEVIGTDVSPIQPSWVPPNLKFEIDDCTRRWTWAENSIDFIHMRWLVGSIADWTALFKEAYRALRPGGYLESHEPSSGFENEGEPLDESSALSQWGKIFVTGGIKLGRSFTLFQDQIQRKAMEDAGFVEIEERDIKAGSNPVGPWPKDVRLREIGLYSEATFLEDPKGYITYFAHTLEWTNEEIEMFLIEFRRELQSRKFRPFYRHKVVWGRKPFQGGTILTGSDGS</sequence>
<keyword evidence="3" id="KW-0808">Transferase</keyword>
<reference evidence="3" key="1">
    <citation type="journal article" date="2021" name="Nat. Commun.">
        <title>Genetic determinants of endophytism in the Arabidopsis root mycobiome.</title>
        <authorList>
            <person name="Mesny F."/>
            <person name="Miyauchi S."/>
            <person name="Thiergart T."/>
            <person name="Pickel B."/>
            <person name="Atanasova L."/>
            <person name="Karlsson M."/>
            <person name="Huettel B."/>
            <person name="Barry K.W."/>
            <person name="Haridas S."/>
            <person name="Chen C."/>
            <person name="Bauer D."/>
            <person name="Andreopoulos W."/>
            <person name="Pangilinan J."/>
            <person name="LaButti K."/>
            <person name="Riley R."/>
            <person name="Lipzen A."/>
            <person name="Clum A."/>
            <person name="Drula E."/>
            <person name="Henrissat B."/>
            <person name="Kohler A."/>
            <person name="Grigoriev I.V."/>
            <person name="Martin F.M."/>
            <person name="Hacquard S."/>
        </authorList>
    </citation>
    <scope>NUCLEOTIDE SEQUENCE</scope>
    <source>
        <strain evidence="3">MPI-CAGE-AT-0016</strain>
    </source>
</reference>
<gene>
    <name evidence="3" type="ORF">B0T11DRAFT_310147</name>
</gene>
<dbReference type="Proteomes" id="UP000813385">
    <property type="component" value="Unassembled WGS sequence"/>
</dbReference>
<dbReference type="SUPFAM" id="SSF53335">
    <property type="entry name" value="S-adenosyl-L-methionine-dependent methyltransferases"/>
    <property type="match status" value="1"/>
</dbReference>
<feature type="region of interest" description="Disordered" evidence="2">
    <location>
        <begin position="1"/>
        <end position="27"/>
    </location>
</feature>
<dbReference type="EMBL" id="JAGPXD010000002">
    <property type="protein sequence ID" value="KAH7368080.1"/>
    <property type="molecule type" value="Genomic_DNA"/>
</dbReference>
<proteinExistence type="inferred from homology"/>
<dbReference type="PANTHER" id="PTHR43591">
    <property type="entry name" value="METHYLTRANSFERASE"/>
    <property type="match status" value="1"/>
</dbReference>